<feature type="compositionally biased region" description="Basic and acidic residues" evidence="1">
    <location>
        <begin position="1"/>
        <end position="24"/>
    </location>
</feature>
<feature type="region of interest" description="Disordered" evidence="1">
    <location>
        <begin position="1"/>
        <end position="68"/>
    </location>
</feature>
<organism evidence="2 3">
    <name type="scientific">Sphingomonas changbaiensis NBRC 104936</name>
    <dbReference type="NCBI Taxonomy" id="1219043"/>
    <lineage>
        <taxon>Bacteria</taxon>
        <taxon>Pseudomonadati</taxon>
        <taxon>Pseudomonadota</taxon>
        <taxon>Alphaproteobacteria</taxon>
        <taxon>Sphingomonadales</taxon>
        <taxon>Sphingomonadaceae</taxon>
        <taxon>Sphingomonas</taxon>
    </lineage>
</organism>
<protein>
    <submittedName>
        <fullName evidence="2">Uncharacterized protein</fullName>
    </submittedName>
</protein>
<proteinExistence type="predicted"/>
<evidence type="ECO:0000313" key="2">
    <source>
        <dbReference type="EMBL" id="GAO39826.1"/>
    </source>
</evidence>
<comment type="caution">
    <text evidence="2">The sequence shown here is derived from an EMBL/GenBank/DDBJ whole genome shotgun (WGS) entry which is preliminary data.</text>
</comment>
<gene>
    <name evidence="2" type="ORF">SCH01S_39_01110</name>
</gene>
<evidence type="ECO:0000256" key="1">
    <source>
        <dbReference type="SAM" id="MobiDB-lite"/>
    </source>
</evidence>
<evidence type="ECO:0000313" key="3">
    <source>
        <dbReference type="Proteomes" id="UP000033202"/>
    </source>
</evidence>
<dbReference type="Proteomes" id="UP000033202">
    <property type="component" value="Unassembled WGS sequence"/>
</dbReference>
<accession>A0A0E9MQU7</accession>
<sequence>MPRPRAADGRELKFNPYHDPDDGRFTFAPGGPRSLASVVVSDKRRPKNSASDGDRDKPPAAPEPPPRLTQAVYHPDEDNPLLRQVAAPRGGPPMRRGGNYEALIRPMTLEQVFPSLRNTAGGAIVAVADNLLDFTGPAQALTAELTNDLTDTLIRQITTVDPDYRLESVGFPQTLEGQMNQLNNLRFELAAALLRKKGDPRALQVETLRLMQAEADKAYEIARGRLRAGNLRVRLSNPEAIGNFIDRHVRIELRQRLNRFGIDSAGKGPVRVNRRENNSSATELTYRRPDARVANVAFDVSLTQKTIKTAQIRDFFATDFKPSIVIIIRPRQLGGTYTYAIPRPEKKQ</sequence>
<keyword evidence="3" id="KW-1185">Reference proteome</keyword>
<reference evidence="2 3" key="1">
    <citation type="submission" date="2015-04" db="EMBL/GenBank/DDBJ databases">
        <title>Whole genome shotgun sequence of Sphingomonas changbaiensis NBRC 104936.</title>
        <authorList>
            <person name="Katano-Makiyama Y."/>
            <person name="Hosoyama A."/>
            <person name="Hashimoto M."/>
            <person name="Noguchi M."/>
            <person name="Tsuchikane K."/>
            <person name="Ohji S."/>
            <person name="Yamazoe A."/>
            <person name="Ichikawa N."/>
            <person name="Kimura A."/>
            <person name="Fujita N."/>
        </authorList>
    </citation>
    <scope>NUCLEOTIDE SEQUENCE [LARGE SCALE GENOMIC DNA]</scope>
    <source>
        <strain evidence="2 3">NBRC 104936</strain>
    </source>
</reference>
<dbReference type="AlphaFoldDB" id="A0A0E9MQU7"/>
<dbReference type="STRING" id="1219043.SCH01S_39_01110"/>
<dbReference type="EMBL" id="BBWU01000039">
    <property type="protein sequence ID" value="GAO39826.1"/>
    <property type="molecule type" value="Genomic_DNA"/>
</dbReference>
<name>A0A0E9MQU7_9SPHN</name>